<dbReference type="GO" id="GO:0016491">
    <property type="term" value="F:oxidoreductase activity"/>
    <property type="evidence" value="ECO:0007669"/>
    <property type="project" value="InterPro"/>
</dbReference>
<dbReference type="InterPro" id="IPR012348">
    <property type="entry name" value="RNR-like"/>
</dbReference>
<dbReference type="AlphaFoldDB" id="A0A4D4J9P2"/>
<evidence type="ECO:0000313" key="1">
    <source>
        <dbReference type="EMBL" id="GDY30657.1"/>
    </source>
</evidence>
<comment type="caution">
    <text evidence="1">The sequence shown here is derived from an EMBL/GenBank/DDBJ whole genome shotgun (WGS) entry which is preliminary data.</text>
</comment>
<protein>
    <recommendedName>
        <fullName evidence="3">p-aminobenzoate N-oxygenase AurF</fullName>
    </recommendedName>
</protein>
<keyword evidence="2" id="KW-1185">Reference proteome</keyword>
<dbReference type="InterPro" id="IPR025859">
    <property type="entry name" value="AurF/CmlI"/>
</dbReference>
<dbReference type="Pfam" id="PF11583">
    <property type="entry name" value="AurF"/>
    <property type="match status" value="1"/>
</dbReference>
<name>A0A4D4J9P2_9PSEU</name>
<dbReference type="RefSeq" id="WP_137813750.1">
    <property type="nucleotide sequence ID" value="NZ_BJFL01000008.1"/>
</dbReference>
<dbReference type="Gene3D" id="1.10.620.20">
    <property type="entry name" value="Ribonucleotide Reductase, subunit A"/>
    <property type="match status" value="1"/>
</dbReference>
<evidence type="ECO:0008006" key="3">
    <source>
        <dbReference type="Google" id="ProtNLM"/>
    </source>
</evidence>
<dbReference type="OrthoDB" id="505347at2"/>
<accession>A0A4D4J9P2</accession>
<evidence type="ECO:0000313" key="2">
    <source>
        <dbReference type="Proteomes" id="UP000298860"/>
    </source>
</evidence>
<reference evidence="2" key="1">
    <citation type="submission" date="2019-04" db="EMBL/GenBank/DDBJ databases">
        <title>Draft genome sequence of Pseudonocardiaceae bacterium SL3-2-4.</title>
        <authorList>
            <person name="Ningsih F."/>
            <person name="Yokota A."/>
            <person name="Sakai Y."/>
            <person name="Nanatani K."/>
            <person name="Yabe S."/>
            <person name="Oetari A."/>
            <person name="Sjamsuridzal W."/>
        </authorList>
    </citation>
    <scope>NUCLEOTIDE SEQUENCE [LARGE SCALE GENOMIC DNA]</scope>
    <source>
        <strain evidence="2">SL3-2-4</strain>
    </source>
</reference>
<organism evidence="1 2">
    <name type="scientific">Gandjariella thermophila</name>
    <dbReference type="NCBI Taxonomy" id="1931992"/>
    <lineage>
        <taxon>Bacteria</taxon>
        <taxon>Bacillati</taxon>
        <taxon>Actinomycetota</taxon>
        <taxon>Actinomycetes</taxon>
        <taxon>Pseudonocardiales</taxon>
        <taxon>Pseudonocardiaceae</taxon>
        <taxon>Gandjariella</taxon>
    </lineage>
</organism>
<proteinExistence type="predicted"/>
<dbReference type="Proteomes" id="UP000298860">
    <property type="component" value="Unassembled WGS sequence"/>
</dbReference>
<gene>
    <name evidence="1" type="ORF">GTS_22900</name>
</gene>
<sequence length="199" mass="22610">MPLEFASAANRTILARHHQYRIDEALAESRYRSRFRNWDRLATVRNNPIRPLGDSGELFFTPELVRSLDHPILAGADSRTREAVLVHRLYEYLKFTIDLEQSAVIPVTGHISRGMAGLELPELMRADAFKIVTDEAWHAQFTYELMREVRTRTGIAPALPTVPAFTEVLARIHEELPSQIRGLDEMLFAIVSETLISSG</sequence>
<dbReference type="EMBL" id="BJFL01000008">
    <property type="protein sequence ID" value="GDY30657.1"/>
    <property type="molecule type" value="Genomic_DNA"/>
</dbReference>